<proteinExistence type="inferred from homology"/>
<dbReference type="STRING" id="299255.SAMN02745129_1508"/>
<dbReference type="OrthoDB" id="9815002at2"/>
<dbReference type="PANTHER" id="PTHR37423">
    <property type="entry name" value="SOLUBLE LYTIC MUREIN TRANSGLYCOSYLASE-RELATED"/>
    <property type="match status" value="1"/>
</dbReference>
<keyword evidence="3" id="KW-0472">Membrane</keyword>
<feature type="domain" description="Solute-binding protein family 3/N-terminal" evidence="4">
    <location>
        <begin position="66"/>
        <end position="313"/>
    </location>
</feature>
<dbReference type="SUPFAM" id="SSF53850">
    <property type="entry name" value="Periplasmic binding protein-like II"/>
    <property type="match status" value="1"/>
</dbReference>
<dbReference type="Proteomes" id="UP000184268">
    <property type="component" value="Unassembled WGS sequence"/>
</dbReference>
<dbReference type="GO" id="GO:0009279">
    <property type="term" value="C:cell outer membrane"/>
    <property type="evidence" value="ECO:0007669"/>
    <property type="project" value="UniProtKB-SubCell"/>
</dbReference>
<evidence type="ECO:0000256" key="3">
    <source>
        <dbReference type="ARBA" id="ARBA00023237"/>
    </source>
</evidence>
<accession>A0A1M5R6T7</accession>
<keyword evidence="3" id="KW-0998">Cell outer membrane</keyword>
<dbReference type="SUPFAM" id="SSF53955">
    <property type="entry name" value="Lysozyme-like"/>
    <property type="match status" value="1"/>
</dbReference>
<dbReference type="InterPro" id="IPR023346">
    <property type="entry name" value="Lysozyme-like_dom_sf"/>
</dbReference>
<evidence type="ECO:0000259" key="4">
    <source>
        <dbReference type="SMART" id="SM00062"/>
    </source>
</evidence>
<dbReference type="CDD" id="cd01009">
    <property type="entry name" value="PBP2_YfhD_N"/>
    <property type="match status" value="1"/>
</dbReference>
<dbReference type="Gene3D" id="1.10.530.10">
    <property type="match status" value="1"/>
</dbReference>
<dbReference type="RefSeq" id="WP_067657684.1">
    <property type="nucleotide sequence ID" value="NZ_FQXG01000002.1"/>
</dbReference>
<dbReference type="PANTHER" id="PTHR37423:SF2">
    <property type="entry name" value="MEMBRANE-BOUND LYTIC MUREIN TRANSGLYCOSYLASE C"/>
    <property type="match status" value="1"/>
</dbReference>
<sequence>MRIGILVLVAGLLVCSPQWLQFEQLFAPADSAVAPVRTRPAQLSDVWPVLAQPGQGDLDAMLQRGEIRVLTSFTLGWYYIEQGQPSGLIFELTRLFEQHLEEYLGPEAEGLKVTVIPVRTDQLVPYLLQGLGDVIFANLTITPDLSEQVRFSIPVIEPVRELVVSGPDSQPLSSLDHWDDRPITVRRDSSYHDSLQQQNQLRFQRGLPELTVQFADPRLEDEDLLEMVALGQLAATVIGDHKLPPWQRALPELVVQGQLVVRDGGQVAWAMRPDSPKMQALVDSYVQTHPMGSKLYNIVTGRYLRGDAWLQEARQQQPFAGAQELIPLFEKYGQIYDFDWVLLMAFAYQESRFNPGAKSPVGAVGVMQVMPSTAKDRRIDIADIHLTENNIHAGTKYLDLLRRSYFDDGELSEFNRMIFAMAAYNAGPNRINRLRREAEARGLDPNVWFNNVEDLVAAQIGGETVNYVANVYRYFVSYKRVLAEQEARSTIRQRWQDAHSVQDRS</sequence>
<dbReference type="SMART" id="SM00062">
    <property type="entry name" value="PBPb"/>
    <property type="match status" value="1"/>
</dbReference>
<comment type="subcellular location">
    <subcellularLocation>
        <location evidence="1">Cell outer membrane</location>
        <topology evidence="1">Peripheral membrane protein</topology>
    </subcellularLocation>
</comment>
<name>A0A1M5R6T7_9GAMM</name>
<keyword evidence="6" id="KW-1185">Reference proteome</keyword>
<evidence type="ECO:0000256" key="2">
    <source>
        <dbReference type="ARBA" id="ARBA00007734"/>
    </source>
</evidence>
<dbReference type="CDD" id="cd13403">
    <property type="entry name" value="MLTF-like"/>
    <property type="match status" value="1"/>
</dbReference>
<evidence type="ECO:0000313" key="6">
    <source>
        <dbReference type="Proteomes" id="UP000184268"/>
    </source>
</evidence>
<dbReference type="Pfam" id="PF00497">
    <property type="entry name" value="SBP_bac_3"/>
    <property type="match status" value="1"/>
</dbReference>
<protein>
    <submittedName>
        <fullName evidence="5">Membrane-bound lytic murein transglycosylase MltF</fullName>
    </submittedName>
</protein>
<dbReference type="Pfam" id="PF01464">
    <property type="entry name" value="SLT"/>
    <property type="match status" value="1"/>
</dbReference>
<dbReference type="InterPro" id="IPR008258">
    <property type="entry name" value="Transglycosylase_SLT_dom_1"/>
</dbReference>
<reference evidence="5 6" key="1">
    <citation type="submission" date="2016-11" db="EMBL/GenBank/DDBJ databases">
        <authorList>
            <person name="Jaros S."/>
            <person name="Januszkiewicz K."/>
            <person name="Wedrychowicz H."/>
        </authorList>
    </citation>
    <scope>NUCLEOTIDE SEQUENCE [LARGE SCALE GENOMIC DNA]</scope>
    <source>
        <strain evidence="5 6">DSM 16917</strain>
    </source>
</reference>
<comment type="similarity">
    <text evidence="2">Belongs to the transglycosylase Slt family.</text>
</comment>
<evidence type="ECO:0000313" key="5">
    <source>
        <dbReference type="EMBL" id="SHH22032.1"/>
    </source>
</evidence>
<dbReference type="AlphaFoldDB" id="A0A1M5R6T7"/>
<dbReference type="EMBL" id="FQXG01000002">
    <property type="protein sequence ID" value="SHH22032.1"/>
    <property type="molecule type" value="Genomic_DNA"/>
</dbReference>
<organism evidence="5 6">
    <name type="scientific">Ferrimonas marina</name>
    <dbReference type="NCBI Taxonomy" id="299255"/>
    <lineage>
        <taxon>Bacteria</taxon>
        <taxon>Pseudomonadati</taxon>
        <taxon>Pseudomonadota</taxon>
        <taxon>Gammaproteobacteria</taxon>
        <taxon>Alteromonadales</taxon>
        <taxon>Ferrimonadaceae</taxon>
        <taxon>Ferrimonas</taxon>
    </lineage>
</organism>
<dbReference type="InterPro" id="IPR001638">
    <property type="entry name" value="Solute-binding_3/MltF_N"/>
</dbReference>
<dbReference type="Gene3D" id="3.40.190.10">
    <property type="entry name" value="Periplasmic binding protein-like II"/>
    <property type="match status" value="2"/>
</dbReference>
<gene>
    <name evidence="5" type="ORF">SAMN02745129_1508</name>
</gene>
<evidence type="ECO:0000256" key="1">
    <source>
        <dbReference type="ARBA" id="ARBA00004339"/>
    </source>
</evidence>